<dbReference type="Pfam" id="PF05036">
    <property type="entry name" value="SPOR"/>
    <property type="match status" value="1"/>
</dbReference>
<evidence type="ECO:0000259" key="8">
    <source>
        <dbReference type="PROSITE" id="PS51724"/>
    </source>
</evidence>
<dbReference type="PROSITE" id="PS51724">
    <property type="entry name" value="SPOR"/>
    <property type="match status" value="1"/>
</dbReference>
<comment type="caution">
    <text evidence="9">The sequence shown here is derived from an EMBL/GenBank/DDBJ whole genome shotgun (WGS) entry which is preliminary data.</text>
</comment>
<dbReference type="PANTHER" id="PTHR34183:SF1">
    <property type="entry name" value="ENDOLYTIC PEPTIDOGLYCAN TRANSGLYCOSYLASE RLPA"/>
    <property type="match status" value="1"/>
</dbReference>
<accession>A0A4S4B179</accession>
<feature type="chain" id="PRO_5021056931" description="Endolytic peptidoglycan transglycosylase RlpA" evidence="7">
    <location>
        <begin position="28"/>
        <end position="311"/>
    </location>
</feature>
<dbReference type="PANTHER" id="PTHR34183">
    <property type="entry name" value="ENDOLYTIC PEPTIDOGLYCAN TRANSGLYCOSYLASE RLPA"/>
    <property type="match status" value="1"/>
</dbReference>
<keyword evidence="4" id="KW-0472">Membrane</keyword>
<feature type="compositionally biased region" description="Low complexity" evidence="6">
    <location>
        <begin position="41"/>
        <end position="53"/>
    </location>
</feature>
<evidence type="ECO:0000256" key="7">
    <source>
        <dbReference type="SAM" id="SignalP"/>
    </source>
</evidence>
<keyword evidence="4" id="KW-0564">Palmitate</keyword>
<evidence type="ECO:0000256" key="5">
    <source>
        <dbReference type="RuleBase" id="RU003495"/>
    </source>
</evidence>
<dbReference type="InterPro" id="IPR009009">
    <property type="entry name" value="RlpA-like_DPBB"/>
</dbReference>
<dbReference type="FunFam" id="2.40.40.10:FF:000003">
    <property type="entry name" value="Endolytic peptidoglycan transglycosylase RlpA"/>
    <property type="match status" value="1"/>
</dbReference>
<dbReference type="GO" id="GO:0042834">
    <property type="term" value="F:peptidoglycan binding"/>
    <property type="evidence" value="ECO:0007669"/>
    <property type="project" value="InterPro"/>
</dbReference>
<feature type="region of interest" description="Disordered" evidence="6">
    <location>
        <begin position="33"/>
        <end position="78"/>
    </location>
</feature>
<dbReference type="EC" id="4.2.2.-" evidence="4"/>
<dbReference type="Gene3D" id="2.40.40.10">
    <property type="entry name" value="RlpA-like domain"/>
    <property type="match status" value="1"/>
</dbReference>
<feature type="signal peptide" evidence="7">
    <location>
        <begin position="1"/>
        <end position="27"/>
    </location>
</feature>
<keyword evidence="4" id="KW-1003">Cell membrane</keyword>
<evidence type="ECO:0000256" key="6">
    <source>
        <dbReference type="SAM" id="MobiDB-lite"/>
    </source>
</evidence>
<dbReference type="Gene3D" id="3.30.70.1070">
    <property type="entry name" value="Sporulation related repeat"/>
    <property type="match status" value="1"/>
</dbReference>
<name>A0A4S4B179_9RHOO</name>
<evidence type="ECO:0000256" key="3">
    <source>
        <dbReference type="ARBA" id="ARBA00023316"/>
    </source>
</evidence>
<proteinExistence type="inferred from homology"/>
<reference evidence="9 10" key="1">
    <citation type="submission" date="2019-04" db="EMBL/GenBank/DDBJ databases">
        <title>Azoarcus nasutitermitis sp. nov. isolated from termite nest.</title>
        <authorList>
            <person name="Lin S.-Y."/>
            <person name="Hameed A."/>
            <person name="Hsu Y.-H."/>
            <person name="Young C.-C."/>
        </authorList>
    </citation>
    <scope>NUCLEOTIDE SEQUENCE [LARGE SCALE GENOMIC DNA]</scope>
    <source>
        <strain evidence="9 10">CC-YHH838</strain>
    </source>
</reference>
<keyword evidence="2 4" id="KW-0456">Lyase</keyword>
<gene>
    <name evidence="4" type="primary">rlpA</name>
    <name evidence="9" type="ORF">E6C76_11370</name>
</gene>
<dbReference type="SUPFAM" id="SSF50685">
    <property type="entry name" value="Barwin-like endoglucanases"/>
    <property type="match status" value="1"/>
</dbReference>
<keyword evidence="10" id="KW-1185">Reference proteome</keyword>
<dbReference type="PROSITE" id="PS51257">
    <property type="entry name" value="PROKAR_LIPOPROTEIN"/>
    <property type="match status" value="1"/>
</dbReference>
<feature type="domain" description="SPOR" evidence="8">
    <location>
        <begin position="232"/>
        <end position="311"/>
    </location>
</feature>
<evidence type="ECO:0000313" key="10">
    <source>
        <dbReference type="Proteomes" id="UP000308430"/>
    </source>
</evidence>
<evidence type="ECO:0000256" key="2">
    <source>
        <dbReference type="ARBA" id="ARBA00023239"/>
    </source>
</evidence>
<keyword evidence="3 4" id="KW-0961">Cell wall biogenesis/degradation</keyword>
<dbReference type="NCBIfam" id="TIGR00413">
    <property type="entry name" value="rlpA"/>
    <property type="match status" value="1"/>
</dbReference>
<dbReference type="OrthoDB" id="9779128at2"/>
<protein>
    <recommendedName>
        <fullName evidence="4">Endolytic peptidoglycan transglycosylase RlpA</fullName>
        <ecNumber evidence="4">4.2.2.-</ecNumber>
    </recommendedName>
</protein>
<comment type="similarity">
    <text evidence="4 5">Belongs to the RlpA family.</text>
</comment>
<comment type="subcellular location">
    <subcellularLocation>
        <location evidence="4">Cell membrane</location>
        <topology evidence="4">Lipid-anchor</topology>
    </subcellularLocation>
</comment>
<dbReference type="AlphaFoldDB" id="A0A4S4B179"/>
<evidence type="ECO:0000313" key="9">
    <source>
        <dbReference type="EMBL" id="THF64648.1"/>
    </source>
</evidence>
<sequence>MTISPRFHLARRAAAPLAAALFSLLLAACGSTPRTPESRAGESSPSSTASAPTRGGGYYKDDGPGNNPPPNLDRIPDAVPRAEPLHRFANRPYSVFGERYVPATSVRPFRQRGVASWYGRRFHGKPTSSGEIYDMYAMTAAHPTLPIPSYARVTSVANGRSVVVRVNDRGPFLRGRVMDLSYAAAHRLGYINAGHAEVEVELIVPGGGQSIIAASTDTPAAPAVARNEPVAMLPGQGVFLQVGVFSSRTNAEDLRGRIMREMASMADRVQLFADGERFRLQVGPWHSESEARGVAEQIHRVLDLQPFVVVR</sequence>
<organism evidence="9 10">
    <name type="scientific">Pseudothauera nasutitermitis</name>
    <dbReference type="NCBI Taxonomy" id="2565930"/>
    <lineage>
        <taxon>Bacteria</taxon>
        <taxon>Pseudomonadati</taxon>
        <taxon>Pseudomonadota</taxon>
        <taxon>Betaproteobacteria</taxon>
        <taxon>Rhodocyclales</taxon>
        <taxon>Zoogloeaceae</taxon>
        <taxon>Pseudothauera</taxon>
    </lineage>
</organism>
<dbReference type="Pfam" id="PF03330">
    <property type="entry name" value="DPBB_1"/>
    <property type="match status" value="1"/>
</dbReference>
<keyword evidence="1 7" id="KW-0732">Signal</keyword>
<dbReference type="HAMAP" id="MF_02071">
    <property type="entry name" value="RlpA"/>
    <property type="match status" value="1"/>
</dbReference>
<dbReference type="SUPFAM" id="SSF110997">
    <property type="entry name" value="Sporulation related repeat"/>
    <property type="match status" value="1"/>
</dbReference>
<dbReference type="Proteomes" id="UP000308430">
    <property type="component" value="Unassembled WGS sequence"/>
</dbReference>
<dbReference type="GO" id="GO:0005886">
    <property type="term" value="C:plasma membrane"/>
    <property type="evidence" value="ECO:0007669"/>
    <property type="project" value="UniProtKB-SubCell"/>
</dbReference>
<dbReference type="GO" id="GO:0000270">
    <property type="term" value="P:peptidoglycan metabolic process"/>
    <property type="evidence" value="ECO:0007669"/>
    <property type="project" value="UniProtKB-UniRule"/>
</dbReference>
<dbReference type="InterPro" id="IPR034718">
    <property type="entry name" value="RlpA"/>
</dbReference>
<evidence type="ECO:0000256" key="1">
    <source>
        <dbReference type="ARBA" id="ARBA00022729"/>
    </source>
</evidence>
<dbReference type="EMBL" id="SSOC01000004">
    <property type="protein sequence ID" value="THF64648.1"/>
    <property type="molecule type" value="Genomic_DNA"/>
</dbReference>
<dbReference type="InterPro" id="IPR007730">
    <property type="entry name" value="SPOR-like_dom"/>
</dbReference>
<dbReference type="GO" id="GO:0071555">
    <property type="term" value="P:cell wall organization"/>
    <property type="evidence" value="ECO:0007669"/>
    <property type="project" value="UniProtKB-KW"/>
</dbReference>
<comment type="function">
    <text evidence="4">Lytic transglycosylase with a strong preference for naked glycan strands that lack stem peptides.</text>
</comment>
<dbReference type="InterPro" id="IPR036908">
    <property type="entry name" value="RlpA-like_sf"/>
</dbReference>
<dbReference type="RefSeq" id="WP_136348367.1">
    <property type="nucleotide sequence ID" value="NZ_SSOC01000004.1"/>
</dbReference>
<evidence type="ECO:0000256" key="4">
    <source>
        <dbReference type="HAMAP-Rule" id="MF_02071"/>
    </source>
</evidence>
<dbReference type="InterPro" id="IPR012997">
    <property type="entry name" value="RplA"/>
</dbReference>
<dbReference type="InterPro" id="IPR036680">
    <property type="entry name" value="SPOR-like_sf"/>
</dbReference>
<dbReference type="CDD" id="cd22268">
    <property type="entry name" value="DPBB_RlpA-like"/>
    <property type="match status" value="1"/>
</dbReference>
<dbReference type="GO" id="GO:0008932">
    <property type="term" value="F:lytic endotransglycosylase activity"/>
    <property type="evidence" value="ECO:0007669"/>
    <property type="project" value="UniProtKB-UniRule"/>
</dbReference>
<keyword evidence="4" id="KW-0449">Lipoprotein</keyword>